<evidence type="ECO:0000313" key="2">
    <source>
        <dbReference type="EMBL" id="AOW13172.1"/>
    </source>
</evidence>
<dbReference type="RefSeq" id="WP_066087978.1">
    <property type="nucleotide sequence ID" value="NZ_CP017476.1"/>
</dbReference>
<dbReference type="EMBL" id="CP017476">
    <property type="protein sequence ID" value="AOW13172.1"/>
    <property type="molecule type" value="Genomic_DNA"/>
</dbReference>
<evidence type="ECO:0000313" key="5">
    <source>
        <dbReference type="Proteomes" id="UP000185680"/>
    </source>
</evidence>
<dbReference type="Proteomes" id="UP000185680">
    <property type="component" value="Chromosome"/>
</dbReference>
<dbReference type="OrthoDB" id="7825127at2"/>
<keyword evidence="4" id="KW-1185">Reference proteome</keyword>
<dbReference type="AlphaFoldDB" id="A0A167IFY9"/>
<reference evidence="2 5" key="2">
    <citation type="submission" date="2016-10" db="EMBL/GenBank/DDBJ databases">
        <title>Hydorgenophaga sp. LPB0072 isolated from gastropod.</title>
        <authorList>
            <person name="Kim E."/>
            <person name="Yi H."/>
        </authorList>
    </citation>
    <scope>NUCLEOTIDE SEQUENCE [LARGE SCALE GENOMIC DNA]</scope>
    <source>
        <strain evidence="2 5">LPB0072</strain>
    </source>
</reference>
<proteinExistence type="predicted"/>
<name>A0A167IFY9_9BURK</name>
<gene>
    <name evidence="2" type="ORF">LPB072_10205</name>
    <name evidence="3" type="ORF">LPB72_07170</name>
</gene>
<protein>
    <submittedName>
        <fullName evidence="2">Uncharacterized protein</fullName>
    </submittedName>
</protein>
<evidence type="ECO:0000256" key="1">
    <source>
        <dbReference type="SAM" id="MobiDB-lite"/>
    </source>
</evidence>
<feature type="compositionally biased region" description="Basic residues" evidence="1">
    <location>
        <begin position="1"/>
        <end position="11"/>
    </location>
</feature>
<evidence type="ECO:0000313" key="3">
    <source>
        <dbReference type="EMBL" id="OAD42682.1"/>
    </source>
</evidence>
<accession>A0A167IFY9</accession>
<sequence length="70" mass="7425">MARASRCHPKALSRAARDHRSSQSDVDVALQCGLGALHGMSMGHGYEPIAADVQKAQRLAIARSKPNSAD</sequence>
<evidence type="ECO:0000313" key="4">
    <source>
        <dbReference type="Proteomes" id="UP000185657"/>
    </source>
</evidence>
<reference evidence="3 4" key="1">
    <citation type="submission" date="2016-02" db="EMBL/GenBank/DDBJ databases">
        <title>Draft genome sequence of Hydrogenophaga sp. LPB0072.</title>
        <authorList>
            <person name="Shin S.-K."/>
            <person name="Yi H."/>
        </authorList>
    </citation>
    <scope>NUCLEOTIDE SEQUENCE [LARGE SCALE GENOMIC DNA]</scope>
    <source>
        <strain evidence="3 4">LPB0072</strain>
    </source>
</reference>
<feature type="region of interest" description="Disordered" evidence="1">
    <location>
        <begin position="1"/>
        <end position="25"/>
    </location>
</feature>
<dbReference type="EMBL" id="LVWD01000007">
    <property type="protein sequence ID" value="OAD42682.1"/>
    <property type="molecule type" value="Genomic_DNA"/>
</dbReference>
<dbReference type="KEGG" id="hyl:LPB072_10205"/>
<organism evidence="2 5">
    <name type="scientific">Hydrogenophaga crassostreae</name>
    <dbReference type="NCBI Taxonomy" id="1763535"/>
    <lineage>
        <taxon>Bacteria</taxon>
        <taxon>Pseudomonadati</taxon>
        <taxon>Pseudomonadota</taxon>
        <taxon>Betaproteobacteria</taxon>
        <taxon>Burkholderiales</taxon>
        <taxon>Comamonadaceae</taxon>
        <taxon>Hydrogenophaga</taxon>
    </lineage>
</organism>
<dbReference type="Proteomes" id="UP000185657">
    <property type="component" value="Unassembled WGS sequence"/>
</dbReference>